<comment type="similarity">
    <text evidence="1 2">Belongs to the UPF0102 family.</text>
</comment>
<dbReference type="PANTHER" id="PTHR34039">
    <property type="entry name" value="UPF0102 PROTEIN YRAN"/>
    <property type="match status" value="1"/>
</dbReference>
<accession>A0ABR7YG79</accession>
<dbReference type="RefSeq" id="WP_190302539.1">
    <property type="nucleotide sequence ID" value="NZ_JACOIJ010000025.1"/>
</dbReference>
<sequence length="117" mass="13744">MAKHLESGRFGENLALNYLRKNGYEILKVNWRYKYWEVDIIAKEGIYLVLVEIKSRKSNLFGEPANFVDDKKQKNLIQAAEAHLKVNNYEGEIRFDIVSVYLDSDKIELIKDAFWSN</sequence>
<comment type="caution">
    <text evidence="3">The sequence shown here is derived from an EMBL/GenBank/DDBJ whole genome shotgun (WGS) entry which is preliminary data.</text>
</comment>
<dbReference type="InterPro" id="IPR011856">
    <property type="entry name" value="tRNA_endonuc-like_dom_sf"/>
</dbReference>
<name>A0ABR7YG79_9SPHI</name>
<dbReference type="PANTHER" id="PTHR34039:SF1">
    <property type="entry name" value="UPF0102 PROTEIN YRAN"/>
    <property type="match status" value="1"/>
</dbReference>
<dbReference type="Pfam" id="PF02021">
    <property type="entry name" value="UPF0102"/>
    <property type="match status" value="1"/>
</dbReference>
<evidence type="ECO:0000313" key="4">
    <source>
        <dbReference type="Proteomes" id="UP000651271"/>
    </source>
</evidence>
<dbReference type="Gene3D" id="3.40.1350.10">
    <property type="match status" value="1"/>
</dbReference>
<organism evidence="3 4">
    <name type="scientific">Sphingobacterium litopenaei</name>
    <dbReference type="NCBI Taxonomy" id="2763500"/>
    <lineage>
        <taxon>Bacteria</taxon>
        <taxon>Pseudomonadati</taxon>
        <taxon>Bacteroidota</taxon>
        <taxon>Sphingobacteriia</taxon>
        <taxon>Sphingobacteriales</taxon>
        <taxon>Sphingobacteriaceae</taxon>
        <taxon>Sphingobacterium</taxon>
    </lineage>
</organism>
<evidence type="ECO:0000313" key="3">
    <source>
        <dbReference type="EMBL" id="MBD1430322.1"/>
    </source>
</evidence>
<dbReference type="InterPro" id="IPR003509">
    <property type="entry name" value="UPF0102_YraN-like"/>
</dbReference>
<dbReference type="InterPro" id="IPR011335">
    <property type="entry name" value="Restrct_endonuc-II-like"/>
</dbReference>
<keyword evidence="4" id="KW-1185">Reference proteome</keyword>
<dbReference type="SUPFAM" id="SSF52980">
    <property type="entry name" value="Restriction endonuclease-like"/>
    <property type="match status" value="1"/>
</dbReference>
<evidence type="ECO:0000256" key="2">
    <source>
        <dbReference type="HAMAP-Rule" id="MF_00048"/>
    </source>
</evidence>
<dbReference type="EMBL" id="JACOIJ010000025">
    <property type="protein sequence ID" value="MBD1430322.1"/>
    <property type="molecule type" value="Genomic_DNA"/>
</dbReference>
<dbReference type="CDD" id="cd20736">
    <property type="entry name" value="PoNe_Nuclease"/>
    <property type="match status" value="1"/>
</dbReference>
<evidence type="ECO:0000256" key="1">
    <source>
        <dbReference type="ARBA" id="ARBA00006738"/>
    </source>
</evidence>
<dbReference type="HAMAP" id="MF_00048">
    <property type="entry name" value="UPF0102"/>
    <property type="match status" value="1"/>
</dbReference>
<gene>
    <name evidence="3" type="ORF">H8B04_12220</name>
</gene>
<proteinExistence type="inferred from homology"/>
<dbReference type="NCBIfam" id="NF009150">
    <property type="entry name" value="PRK12497.1-3"/>
    <property type="match status" value="1"/>
</dbReference>
<reference evidence="3 4" key="1">
    <citation type="submission" date="2020-08" db="EMBL/GenBank/DDBJ databases">
        <title>Sphingobacterium sp. DN04309 isolated from aquaculture water.</title>
        <authorList>
            <person name="Zhang M."/>
        </authorList>
    </citation>
    <scope>NUCLEOTIDE SEQUENCE [LARGE SCALE GENOMIC DNA]</scope>
    <source>
        <strain evidence="3 4">DN04309</strain>
    </source>
</reference>
<protein>
    <recommendedName>
        <fullName evidence="2">UPF0102 protein H8B04_12220</fullName>
    </recommendedName>
</protein>
<dbReference type="Proteomes" id="UP000651271">
    <property type="component" value="Unassembled WGS sequence"/>
</dbReference>